<proteinExistence type="predicted"/>
<dbReference type="Proteomes" id="UP001056120">
    <property type="component" value="Linkage Group LG08"/>
</dbReference>
<reference evidence="2" key="1">
    <citation type="journal article" date="2022" name="Mol. Ecol. Resour.">
        <title>The genomes of chicory, endive, great burdock and yacon provide insights into Asteraceae palaeo-polyploidization history and plant inulin production.</title>
        <authorList>
            <person name="Fan W."/>
            <person name="Wang S."/>
            <person name="Wang H."/>
            <person name="Wang A."/>
            <person name="Jiang F."/>
            <person name="Liu H."/>
            <person name="Zhao H."/>
            <person name="Xu D."/>
            <person name="Zhang Y."/>
        </authorList>
    </citation>
    <scope>NUCLEOTIDE SEQUENCE [LARGE SCALE GENOMIC DNA]</scope>
    <source>
        <strain evidence="2">cv. Yunnan</strain>
    </source>
</reference>
<evidence type="ECO:0000313" key="2">
    <source>
        <dbReference type="Proteomes" id="UP001056120"/>
    </source>
</evidence>
<name>A0ACB9IKQ6_9ASTR</name>
<dbReference type="EMBL" id="CM042025">
    <property type="protein sequence ID" value="KAI3808519.1"/>
    <property type="molecule type" value="Genomic_DNA"/>
</dbReference>
<gene>
    <name evidence="1" type="ORF">L1987_24470</name>
</gene>
<evidence type="ECO:0000313" key="1">
    <source>
        <dbReference type="EMBL" id="KAI3808519.1"/>
    </source>
</evidence>
<keyword evidence="2" id="KW-1185">Reference proteome</keyword>
<sequence length="305" mass="32902">MKKGPGLLSSFGKKSKEPLTKDYRLDQKFSISTASVAGVALRSTATNKDGVSTVDVGAVFKSKNTSIGVKIDEQSTISLTFVLKKIVPLTNFVASFNLRDFESGKIATTLTFTEIAPSTNAIASFQLPNFRSGKLKVQYFHHHATLASTLALNQAPCINVSATIGTPTFAMGAKAAYETTSTKLINFAVGINFNRPDSTASLVLCDNGDTIRAFYGHRFDVSKKTATAVGITRRLSTNETDVVVGGCYVFDDQTLVKARLDNCGKLGAVWQHRLIRRSLVSLSSELDTKALHKTPKFGLALVLKP</sequence>
<reference evidence="1 2" key="2">
    <citation type="journal article" date="2022" name="Mol. Ecol. Resour.">
        <title>The genomes of chicory, endive, great burdock and yacon provide insights into Asteraceae paleo-polyploidization history and plant inulin production.</title>
        <authorList>
            <person name="Fan W."/>
            <person name="Wang S."/>
            <person name="Wang H."/>
            <person name="Wang A."/>
            <person name="Jiang F."/>
            <person name="Liu H."/>
            <person name="Zhao H."/>
            <person name="Xu D."/>
            <person name="Zhang Y."/>
        </authorList>
    </citation>
    <scope>NUCLEOTIDE SEQUENCE [LARGE SCALE GENOMIC DNA]</scope>
    <source>
        <strain evidence="2">cv. Yunnan</strain>
        <tissue evidence="1">Leaves</tissue>
    </source>
</reference>
<comment type="caution">
    <text evidence="1">The sequence shown here is derived from an EMBL/GenBank/DDBJ whole genome shotgun (WGS) entry which is preliminary data.</text>
</comment>
<organism evidence="1 2">
    <name type="scientific">Smallanthus sonchifolius</name>
    <dbReference type="NCBI Taxonomy" id="185202"/>
    <lineage>
        <taxon>Eukaryota</taxon>
        <taxon>Viridiplantae</taxon>
        <taxon>Streptophyta</taxon>
        <taxon>Embryophyta</taxon>
        <taxon>Tracheophyta</taxon>
        <taxon>Spermatophyta</taxon>
        <taxon>Magnoliopsida</taxon>
        <taxon>eudicotyledons</taxon>
        <taxon>Gunneridae</taxon>
        <taxon>Pentapetalae</taxon>
        <taxon>asterids</taxon>
        <taxon>campanulids</taxon>
        <taxon>Asterales</taxon>
        <taxon>Asteraceae</taxon>
        <taxon>Asteroideae</taxon>
        <taxon>Heliantheae alliance</taxon>
        <taxon>Millerieae</taxon>
        <taxon>Smallanthus</taxon>
    </lineage>
</organism>
<accession>A0ACB9IKQ6</accession>
<protein>
    <submittedName>
        <fullName evidence="1">Uncharacterized protein</fullName>
    </submittedName>
</protein>